<evidence type="ECO:0000313" key="2">
    <source>
        <dbReference type="Proteomes" id="UP000034048"/>
    </source>
</evidence>
<sequence>MNSDKAMNATILELTQKIQLHFPRKISLEMLKAWNGCEVKNLTQYLNEMFSKYPFGIDIVKQFSLDKDVVPNKEFIYECIPPYMRDKYFNPSTLSGPATIKIVPTTKDMTTKKIADKYQQTDALAIIKGLHNMLVAGHNLDAYKNRAIIVPVMSILPYGNGGLFCLCLDWFGDGWRWRDDWVGRWKAGVHVASVAQ</sequence>
<protein>
    <submittedName>
        <fullName evidence="1">Uncharacterized protein</fullName>
    </submittedName>
</protein>
<proteinExistence type="predicted"/>
<dbReference type="EMBL" id="LBWS01000040">
    <property type="protein sequence ID" value="KKR13680.1"/>
    <property type="molecule type" value="Genomic_DNA"/>
</dbReference>
<accession>A0A0G0QTL0</accession>
<name>A0A0G0QTL0_9BACT</name>
<gene>
    <name evidence="1" type="ORF">UT42_C0040G0001</name>
</gene>
<dbReference type="Proteomes" id="UP000034048">
    <property type="component" value="Unassembled WGS sequence"/>
</dbReference>
<reference evidence="1 2" key="1">
    <citation type="journal article" date="2015" name="Nature">
        <title>rRNA introns, odd ribosomes, and small enigmatic genomes across a large radiation of phyla.</title>
        <authorList>
            <person name="Brown C.T."/>
            <person name="Hug L.A."/>
            <person name="Thomas B.C."/>
            <person name="Sharon I."/>
            <person name="Castelle C.J."/>
            <person name="Singh A."/>
            <person name="Wilkins M.J."/>
            <person name="Williams K.H."/>
            <person name="Banfield J.F."/>
        </authorList>
    </citation>
    <scope>NUCLEOTIDE SEQUENCE [LARGE SCALE GENOMIC DNA]</scope>
</reference>
<organism evidence="1 2">
    <name type="scientific">Candidatus Falkowbacteria bacterium GW2011_GWA2_39_24</name>
    <dbReference type="NCBI Taxonomy" id="1618634"/>
    <lineage>
        <taxon>Bacteria</taxon>
        <taxon>Candidatus Falkowiibacteriota</taxon>
    </lineage>
</organism>
<evidence type="ECO:0000313" key="1">
    <source>
        <dbReference type="EMBL" id="KKR13680.1"/>
    </source>
</evidence>
<dbReference type="AlphaFoldDB" id="A0A0G0QTL0"/>
<comment type="caution">
    <text evidence="1">The sequence shown here is derived from an EMBL/GenBank/DDBJ whole genome shotgun (WGS) entry which is preliminary data.</text>
</comment>